<name>A0A1K1SGN7_9PSEU</name>
<keyword evidence="7" id="KW-1185">Reference proteome</keyword>
<proteinExistence type="inferred from homology"/>
<dbReference type="InterPro" id="IPR057326">
    <property type="entry name" value="KR_dom"/>
</dbReference>
<evidence type="ECO:0000313" key="7">
    <source>
        <dbReference type="Proteomes" id="UP000182740"/>
    </source>
</evidence>
<sequence>MSRPRSADPAGSGRKRSAADRLGAAVSAVTAAGPAPRRHSITGRPVVITGAASGIGRALATRLSRLGSPVALADVDEDGLKATAAALPGRVLTRVLDVRDARDQRRFAGEVREWLPAPLAAVFNNAGVALTSTVLDAVPEDDDWLHDIDFRGVVHGTRAFLPILVEQGEGAIVNTSSVFGLLGMPYQSAYCAAKFAVRGFTESLRQELRGTAVRAVTVHPGGVTTNIARNARMRRDPEGLGRTREEMAARFEAMTMTSPEKAAAIIHAGVDRGKARILVGPDAYLFDALARITPTHYHAVLSRVMKRPRRTEAALP</sequence>
<evidence type="ECO:0000256" key="2">
    <source>
        <dbReference type="ARBA" id="ARBA00023002"/>
    </source>
</evidence>
<evidence type="ECO:0000256" key="1">
    <source>
        <dbReference type="ARBA" id="ARBA00006484"/>
    </source>
</evidence>
<dbReference type="Gene3D" id="3.40.50.720">
    <property type="entry name" value="NAD(P)-binding Rossmann-like Domain"/>
    <property type="match status" value="1"/>
</dbReference>
<dbReference type="STRING" id="546364.SAMN04489730_5663"/>
<keyword evidence="2" id="KW-0560">Oxidoreductase</keyword>
<evidence type="ECO:0000259" key="5">
    <source>
        <dbReference type="SMART" id="SM00822"/>
    </source>
</evidence>
<dbReference type="InterPro" id="IPR020904">
    <property type="entry name" value="Sc_DH/Rdtase_CS"/>
</dbReference>
<feature type="domain" description="Ketoreductase" evidence="5">
    <location>
        <begin position="44"/>
        <end position="224"/>
    </location>
</feature>
<organism evidence="6 7">
    <name type="scientific">Amycolatopsis australiensis</name>
    <dbReference type="NCBI Taxonomy" id="546364"/>
    <lineage>
        <taxon>Bacteria</taxon>
        <taxon>Bacillati</taxon>
        <taxon>Actinomycetota</taxon>
        <taxon>Actinomycetes</taxon>
        <taxon>Pseudonocardiales</taxon>
        <taxon>Pseudonocardiaceae</taxon>
        <taxon>Amycolatopsis</taxon>
    </lineage>
</organism>
<accession>A0A1K1SGN7</accession>
<dbReference type="Pfam" id="PF00106">
    <property type="entry name" value="adh_short"/>
    <property type="match status" value="1"/>
</dbReference>
<dbReference type="PANTHER" id="PTHR44196:SF1">
    <property type="entry name" value="DEHYDROGENASE_REDUCTASE SDR FAMILY MEMBER 7B"/>
    <property type="match status" value="1"/>
</dbReference>
<dbReference type="EMBL" id="FPJG01000006">
    <property type="protein sequence ID" value="SFW83544.1"/>
    <property type="molecule type" value="Genomic_DNA"/>
</dbReference>
<dbReference type="InterPro" id="IPR002347">
    <property type="entry name" value="SDR_fam"/>
</dbReference>
<dbReference type="SUPFAM" id="SSF51735">
    <property type="entry name" value="NAD(P)-binding Rossmann-fold domains"/>
    <property type="match status" value="1"/>
</dbReference>
<evidence type="ECO:0000313" key="6">
    <source>
        <dbReference type="EMBL" id="SFW83544.1"/>
    </source>
</evidence>
<dbReference type="SMART" id="SM00822">
    <property type="entry name" value="PKS_KR"/>
    <property type="match status" value="1"/>
</dbReference>
<comment type="similarity">
    <text evidence="1 3">Belongs to the short-chain dehydrogenases/reductases (SDR) family.</text>
</comment>
<evidence type="ECO:0000256" key="4">
    <source>
        <dbReference type="SAM" id="MobiDB-lite"/>
    </source>
</evidence>
<gene>
    <name evidence="6" type="ORF">SAMN04489730_5663</name>
</gene>
<dbReference type="PRINTS" id="PR00080">
    <property type="entry name" value="SDRFAMILY"/>
</dbReference>
<dbReference type="InterPro" id="IPR036291">
    <property type="entry name" value="NAD(P)-bd_dom_sf"/>
</dbReference>
<evidence type="ECO:0000256" key="3">
    <source>
        <dbReference type="RuleBase" id="RU000363"/>
    </source>
</evidence>
<dbReference type="GO" id="GO:0016491">
    <property type="term" value="F:oxidoreductase activity"/>
    <property type="evidence" value="ECO:0007669"/>
    <property type="project" value="UniProtKB-KW"/>
</dbReference>
<dbReference type="AlphaFoldDB" id="A0A1K1SGN7"/>
<dbReference type="PROSITE" id="PS00061">
    <property type="entry name" value="ADH_SHORT"/>
    <property type="match status" value="1"/>
</dbReference>
<reference evidence="7" key="1">
    <citation type="submission" date="2016-11" db="EMBL/GenBank/DDBJ databases">
        <authorList>
            <person name="Varghese N."/>
            <person name="Submissions S."/>
        </authorList>
    </citation>
    <scope>NUCLEOTIDE SEQUENCE [LARGE SCALE GENOMIC DNA]</scope>
    <source>
        <strain evidence="7">DSM 44671</strain>
    </source>
</reference>
<feature type="region of interest" description="Disordered" evidence="4">
    <location>
        <begin position="1"/>
        <end position="20"/>
    </location>
</feature>
<dbReference type="Proteomes" id="UP000182740">
    <property type="component" value="Unassembled WGS sequence"/>
</dbReference>
<dbReference type="PANTHER" id="PTHR44196">
    <property type="entry name" value="DEHYDROGENASE/REDUCTASE SDR FAMILY MEMBER 7B"/>
    <property type="match status" value="1"/>
</dbReference>
<protein>
    <submittedName>
        <fullName evidence="6">NADP-dependent 3-hydroxy acid dehydrogenase YdfG</fullName>
    </submittedName>
</protein>
<dbReference type="PRINTS" id="PR00081">
    <property type="entry name" value="GDHRDH"/>
</dbReference>
<dbReference type="GO" id="GO:0016020">
    <property type="term" value="C:membrane"/>
    <property type="evidence" value="ECO:0007669"/>
    <property type="project" value="TreeGrafter"/>
</dbReference>